<dbReference type="AlphaFoldDB" id="A0A6V7VGT6"/>
<feature type="coiled-coil region" evidence="1">
    <location>
        <begin position="88"/>
        <end position="176"/>
    </location>
</feature>
<evidence type="ECO:0000313" key="2">
    <source>
        <dbReference type="EMBL" id="CAD2174169.1"/>
    </source>
</evidence>
<name>A0A6V7VGT6_MELEN</name>
<evidence type="ECO:0000256" key="1">
    <source>
        <dbReference type="SAM" id="Coils"/>
    </source>
</evidence>
<comment type="caution">
    <text evidence="2">The sequence shown here is derived from an EMBL/GenBank/DDBJ whole genome shotgun (WGS) entry which is preliminary data.</text>
</comment>
<protein>
    <submittedName>
        <fullName evidence="2">Uncharacterized protein</fullName>
    </submittedName>
</protein>
<accession>A0A6V7VGT6</accession>
<feature type="coiled-coil region" evidence="1">
    <location>
        <begin position="204"/>
        <end position="255"/>
    </location>
</feature>
<keyword evidence="1" id="KW-0175">Coiled coil</keyword>
<proteinExistence type="predicted"/>
<gene>
    <name evidence="2" type="ORF">MENT_LOCUS25818</name>
</gene>
<dbReference type="EMBL" id="CAJEWN010000230">
    <property type="protein sequence ID" value="CAD2174169.1"/>
    <property type="molecule type" value="Genomic_DNA"/>
</dbReference>
<dbReference type="Proteomes" id="UP000580250">
    <property type="component" value="Unassembled WGS sequence"/>
</dbReference>
<organism evidence="2 3">
    <name type="scientific">Meloidogyne enterolobii</name>
    <name type="common">Root-knot nematode worm</name>
    <name type="synonym">Meloidogyne mayaguensis</name>
    <dbReference type="NCBI Taxonomy" id="390850"/>
    <lineage>
        <taxon>Eukaryota</taxon>
        <taxon>Metazoa</taxon>
        <taxon>Ecdysozoa</taxon>
        <taxon>Nematoda</taxon>
        <taxon>Chromadorea</taxon>
        <taxon>Rhabditida</taxon>
        <taxon>Tylenchina</taxon>
        <taxon>Tylenchomorpha</taxon>
        <taxon>Tylenchoidea</taxon>
        <taxon>Meloidogynidae</taxon>
        <taxon>Meloidogyninae</taxon>
        <taxon>Meloidogyne</taxon>
    </lineage>
</organism>
<reference evidence="2 3" key="1">
    <citation type="submission" date="2020-08" db="EMBL/GenBank/DDBJ databases">
        <authorList>
            <person name="Koutsovoulos G."/>
            <person name="Danchin GJ E."/>
        </authorList>
    </citation>
    <scope>NUCLEOTIDE SEQUENCE [LARGE SCALE GENOMIC DNA]</scope>
</reference>
<sequence>MRTPKQLEEWSFSTQNSDNIKNKIEDETLVEEEDNFTETSSIDGLTTISSSCCSTQNINGSLKQHLKKLEFKMEKKDLSLEKSIFDLQKKIQEINSENENDIKNLKQNIQQLKSENNQKDEKINSLEEEIKKEILQINSEHEKEIEILKAANEENLKQKNDKINYFEEEINKLHKQSNDLIKLQTNFNNLQLKSIEEEERVLIWKKIQKINSEHKNEIEEIKNNFQKLKDEIVRKDEKINSLEEEIKKANDLTDKKFGDLFNFNNLNSVVSLLNNLVFVKIKNKWKEIGSDWKCCDNNCINTNKPIGNCIEGNGFVNLIDDENIKYLVGKRGYDKGILFMQKFYSKSH</sequence>
<evidence type="ECO:0000313" key="3">
    <source>
        <dbReference type="Proteomes" id="UP000580250"/>
    </source>
</evidence>